<dbReference type="PANTHER" id="PTHR30532:SF1">
    <property type="entry name" value="IRON(3+)-HYDROXAMATE-BINDING PROTEIN FHUD"/>
    <property type="match status" value="1"/>
</dbReference>
<protein>
    <submittedName>
        <fullName evidence="7">ABC transporter substrate-binding protein</fullName>
    </submittedName>
</protein>
<dbReference type="Proteomes" id="UP001166585">
    <property type="component" value="Unassembled WGS sequence"/>
</dbReference>
<evidence type="ECO:0000313" key="8">
    <source>
        <dbReference type="Proteomes" id="UP001166585"/>
    </source>
</evidence>
<comment type="caution">
    <text evidence="7">The sequence shown here is derived from an EMBL/GenBank/DDBJ whole genome shotgun (WGS) entry which is preliminary data.</text>
</comment>
<dbReference type="PRINTS" id="PR01715">
    <property type="entry name" value="FERRIBNDNGPP"/>
</dbReference>
<dbReference type="SUPFAM" id="SSF53807">
    <property type="entry name" value="Helical backbone' metal receptor"/>
    <property type="match status" value="1"/>
</dbReference>
<keyword evidence="5" id="KW-0732">Signal</keyword>
<evidence type="ECO:0000256" key="4">
    <source>
        <dbReference type="ARBA" id="ARBA00022496"/>
    </source>
</evidence>
<dbReference type="InterPro" id="IPR002491">
    <property type="entry name" value="ABC_transptr_periplasmic_BD"/>
</dbReference>
<dbReference type="Gene3D" id="3.40.50.1980">
    <property type="entry name" value="Nitrogenase molybdenum iron protein domain"/>
    <property type="match status" value="2"/>
</dbReference>
<evidence type="ECO:0000256" key="2">
    <source>
        <dbReference type="ARBA" id="ARBA00008814"/>
    </source>
</evidence>
<evidence type="ECO:0000256" key="5">
    <source>
        <dbReference type="ARBA" id="ARBA00022729"/>
    </source>
</evidence>
<keyword evidence="4" id="KW-0406">Ion transport</keyword>
<keyword evidence="3" id="KW-0813">Transport</keyword>
<evidence type="ECO:0000256" key="3">
    <source>
        <dbReference type="ARBA" id="ARBA00022448"/>
    </source>
</evidence>
<dbReference type="PANTHER" id="PTHR30532">
    <property type="entry name" value="IRON III DICITRATE-BINDING PERIPLASMIC PROTEIN"/>
    <property type="match status" value="1"/>
</dbReference>
<comment type="subcellular location">
    <subcellularLocation>
        <location evidence="1">Cell envelope</location>
    </subcellularLocation>
</comment>
<comment type="similarity">
    <text evidence="2">Belongs to the bacterial solute-binding protein 8 family.</text>
</comment>
<evidence type="ECO:0000256" key="1">
    <source>
        <dbReference type="ARBA" id="ARBA00004196"/>
    </source>
</evidence>
<accession>A0ABS5RBB8</accession>
<feature type="domain" description="Fe/B12 periplasmic-binding" evidence="6">
    <location>
        <begin position="23"/>
        <end position="286"/>
    </location>
</feature>
<sequence>MAGWPLLAAGPRTPDAPARDPSRIVSMDFGLTETLIEMGRPPLAVPNPASWTQWVVEPALPAGTVNLGTDREPNLELLAALRPDLIVTTPYLDGIEPLLRRFAPTRRFSIYAPPKGDAYARSIIATRALAAAIGAVSAGEDLVGRAQATMEAARARLTAAGLNERPLLVVNFLDDRHVRVYGAGSLFGDVMERTGLVNGWTRPVNYWGFATVGIEALAEIPAGRLIYMEPVSPDTLERLAASPLWNTLSFVRAGRIDRLPPVLMFGMLPSAMRFARQLQSRLAEAPSHG</sequence>
<reference evidence="7" key="1">
    <citation type="submission" date="2021-05" db="EMBL/GenBank/DDBJ databases">
        <authorList>
            <person name="Sun Q."/>
            <person name="Inoue M."/>
        </authorList>
    </citation>
    <scope>NUCLEOTIDE SEQUENCE</scope>
    <source>
        <strain evidence="7">VKM B-3255</strain>
    </source>
</reference>
<dbReference type="EMBL" id="JAHCQH010000021">
    <property type="protein sequence ID" value="MBS9478963.1"/>
    <property type="molecule type" value="Genomic_DNA"/>
</dbReference>
<evidence type="ECO:0000313" key="7">
    <source>
        <dbReference type="EMBL" id="MBS9478963.1"/>
    </source>
</evidence>
<organism evidence="7 8">
    <name type="scientific">Ancylobacter radicis</name>
    <dbReference type="NCBI Taxonomy" id="2836179"/>
    <lineage>
        <taxon>Bacteria</taxon>
        <taxon>Pseudomonadati</taxon>
        <taxon>Pseudomonadota</taxon>
        <taxon>Alphaproteobacteria</taxon>
        <taxon>Hyphomicrobiales</taxon>
        <taxon>Xanthobacteraceae</taxon>
        <taxon>Ancylobacter</taxon>
    </lineage>
</organism>
<keyword evidence="4" id="KW-0408">Iron</keyword>
<gene>
    <name evidence="7" type="ORF">KIP89_17785</name>
</gene>
<proteinExistence type="inferred from homology"/>
<dbReference type="PROSITE" id="PS50983">
    <property type="entry name" value="FE_B12_PBP"/>
    <property type="match status" value="1"/>
</dbReference>
<dbReference type="Pfam" id="PF01497">
    <property type="entry name" value="Peripla_BP_2"/>
    <property type="match status" value="1"/>
</dbReference>
<keyword evidence="4" id="KW-0410">Iron transport</keyword>
<evidence type="ECO:0000259" key="6">
    <source>
        <dbReference type="PROSITE" id="PS50983"/>
    </source>
</evidence>
<dbReference type="CDD" id="cd01146">
    <property type="entry name" value="FhuD"/>
    <property type="match status" value="1"/>
</dbReference>
<name>A0ABS5RBB8_9HYPH</name>
<keyword evidence="8" id="KW-1185">Reference proteome</keyword>
<dbReference type="InterPro" id="IPR051313">
    <property type="entry name" value="Bact_iron-sidero_bind"/>
</dbReference>